<dbReference type="PATRIC" id="fig|396014.3.peg.2589"/>
<reference evidence="2 3" key="1">
    <citation type="submission" date="2014-02" db="EMBL/GenBank/DDBJ databases">
        <title>Genome sequence of Brachybacterium phenoliresistens strain W13A50.</title>
        <authorList>
            <person name="Wang X."/>
        </authorList>
    </citation>
    <scope>NUCLEOTIDE SEQUENCE [LARGE SCALE GENOMIC DNA]</scope>
    <source>
        <strain evidence="2 3">W13A50</strain>
    </source>
</reference>
<dbReference type="STRING" id="396014.BF93_02790"/>
<gene>
    <name evidence="2" type="ORF">BF93_02790</name>
</gene>
<dbReference type="EMBL" id="JDYK01000014">
    <property type="protein sequence ID" value="EWS80626.1"/>
    <property type="molecule type" value="Genomic_DNA"/>
</dbReference>
<dbReference type="RefSeq" id="WP_038373206.1">
    <property type="nucleotide sequence ID" value="NZ_BAAAOW010000002.1"/>
</dbReference>
<evidence type="ECO:0000313" key="3">
    <source>
        <dbReference type="Proteomes" id="UP000023067"/>
    </source>
</evidence>
<accession>Z9JS44</accession>
<dbReference type="AlphaFoldDB" id="Z9JS44"/>
<dbReference type="Proteomes" id="UP000023067">
    <property type="component" value="Unassembled WGS sequence"/>
</dbReference>
<feature type="region of interest" description="Disordered" evidence="1">
    <location>
        <begin position="45"/>
        <end position="69"/>
    </location>
</feature>
<proteinExistence type="predicted"/>
<sequence>MSHLPRSITCSARPSRSTPEWRSAFLIDRDDVLVTDLESRVILAESTIDRTRGHRQKKQGPGKNRGPAS</sequence>
<evidence type="ECO:0000313" key="2">
    <source>
        <dbReference type="EMBL" id="EWS80626.1"/>
    </source>
</evidence>
<evidence type="ECO:0000256" key="1">
    <source>
        <dbReference type="SAM" id="MobiDB-lite"/>
    </source>
</evidence>
<organism evidence="2 3">
    <name type="scientific">Brachybacterium phenoliresistens</name>
    <dbReference type="NCBI Taxonomy" id="396014"/>
    <lineage>
        <taxon>Bacteria</taxon>
        <taxon>Bacillati</taxon>
        <taxon>Actinomycetota</taxon>
        <taxon>Actinomycetes</taxon>
        <taxon>Micrococcales</taxon>
        <taxon>Dermabacteraceae</taxon>
        <taxon>Brachybacterium</taxon>
    </lineage>
</organism>
<keyword evidence="3" id="KW-1185">Reference proteome</keyword>
<name>Z9JS44_9MICO</name>
<dbReference type="HOGENOM" id="CLU_2767742_0_0_11"/>
<protein>
    <submittedName>
        <fullName evidence="2">Uncharacterized protein</fullName>
    </submittedName>
</protein>
<comment type="caution">
    <text evidence="2">The sequence shown here is derived from an EMBL/GenBank/DDBJ whole genome shotgun (WGS) entry which is preliminary data.</text>
</comment>